<reference evidence="2" key="2">
    <citation type="submission" date="2025-08" db="UniProtKB">
        <authorList>
            <consortium name="Ensembl"/>
        </authorList>
    </citation>
    <scope>IDENTIFICATION</scope>
</reference>
<dbReference type="PANTHER" id="PTHR28450">
    <property type="entry name" value="FANCONI ANEMIA GROUP B PROTEIN"/>
    <property type="match status" value="1"/>
</dbReference>
<dbReference type="PANTHER" id="PTHR28450:SF1">
    <property type="entry name" value="FANCONI ANEMIA GROUP B PROTEIN"/>
    <property type="match status" value="1"/>
</dbReference>
<accession>A0A8C3TNB5</accession>
<dbReference type="GO" id="GO:0043240">
    <property type="term" value="C:Fanconi anaemia nuclear complex"/>
    <property type="evidence" value="ECO:0007669"/>
    <property type="project" value="InterPro"/>
</dbReference>
<dbReference type="Ensembl" id="ENSCUST00005002445.1">
    <property type="protein sequence ID" value="ENSCUSP00005002318.1"/>
    <property type="gene ID" value="ENSCUSG00005001572.1"/>
</dbReference>
<reference evidence="2" key="1">
    <citation type="submission" date="2020-10" db="EMBL/GenBank/DDBJ databases">
        <title>Catharus ustulatus (Swainson's thrush) genome, bCatUst1, primary haplotype v2.</title>
        <authorList>
            <person name="Delmore K."/>
            <person name="Vafadar M."/>
            <person name="Formenti G."/>
            <person name="Chow W."/>
            <person name="Pelan S."/>
            <person name="Howe K."/>
            <person name="Rhie A."/>
            <person name="Mountcastle J."/>
            <person name="Haase B."/>
            <person name="Fedrigo O."/>
            <person name="Jarvis E.D."/>
        </authorList>
    </citation>
    <scope>NUCLEOTIDE SEQUENCE [LARGE SCALE GENOMIC DNA]</scope>
</reference>
<dbReference type="GO" id="GO:1990414">
    <property type="term" value="P:replication-born double-strand break repair via sister chromatid exchange"/>
    <property type="evidence" value="ECO:0007669"/>
    <property type="project" value="TreeGrafter"/>
</dbReference>
<sequence length="858" mass="96148">MLLSEQDQFLSYNGELLVFQLSKPEEADDKTINLCVRRMAFNRDTKLFVQKSSGVFSIEATHSKIEMICCSCTTDSRTGIILPCILMKKKKRNNVKYFLLLLHSTNQFEPSFYFRLDYELKEDIRLFAGPSLLWRHANKLFYISSNTCVVQSAPVQLSSVVWAGEIVGEGTVVLGVRTACLPETENPEGFSVSDRAIWGSEFFGYTIQTQKTLTGTCFMPHAYSRVVSSVYVCKSERLKQQLRISLVAVTHKNQLVWFQNGALKGVCELPYEKPCSVKPALTSNDLLFVVSFASGNSCVVQRRDSLQVASKWQKVKCVLVDDFISSGSEQLLLLFDDDSNTDVLSTFKITDLGEVNYASGINYKHDVPAAEGLQENGLLTVRALETRLQAGWTSVRELQQHLGIQRRVILESCRALIDLVEERTHILPNSKEEGLVSLWDDVENPPDSLSKVTSLVSEVPERFTEELWQRVVDDSLVVGVKLTESFYSSLSDVSLSLVMDQDFSSISPIIKCQSKIIKLNKAFSALAVSSSQIEPPPKKMKSDLHSKNDLKKEFPMRSSRIQLDGAKTVTAVTSLSPLLAFHRVCCLVLLHASKQNHQNDSLQQSKKIAVFCGKILLSLEDISSGRYSVKMLRESSYCTGSMEDILAVLAVSVRFSFQIVSCDCTLTPISSWLLGEMECTPFKECQDNVFCHKAGNVHGTIFNWSLKNPFEGLLTIYCRNLTVLFQCLHSLTRALPPSCSVKLLRSGTKGVIIEQLTLALEKEMLTLKNSLLRKETKAENCLTWGNESGKKIDNAPLDSLLDTEEGVQQFRKKLQNEREESVQSMNQTMNGALYQKIALKIAEAQLSSDMIVWRLAKS</sequence>
<dbReference type="CTD" id="2187"/>
<proteinExistence type="predicted"/>
<reference evidence="2" key="3">
    <citation type="submission" date="2025-09" db="UniProtKB">
        <authorList>
            <consortium name="Ensembl"/>
        </authorList>
    </citation>
    <scope>IDENTIFICATION</scope>
</reference>
<evidence type="ECO:0000313" key="2">
    <source>
        <dbReference type="Ensembl" id="ENSCUSP00005002318.1"/>
    </source>
</evidence>
<dbReference type="GO" id="GO:0036297">
    <property type="term" value="P:interstrand cross-link repair"/>
    <property type="evidence" value="ECO:0007669"/>
    <property type="project" value="InterPro"/>
</dbReference>
<evidence type="ECO:0000256" key="1">
    <source>
        <dbReference type="SAM" id="Coils"/>
    </source>
</evidence>
<gene>
    <name evidence="2" type="primary">FANCB</name>
</gene>
<dbReference type="InterPro" id="IPR033333">
    <property type="entry name" value="FANCB"/>
</dbReference>
<protein>
    <submittedName>
        <fullName evidence="2">FA complementation group B</fullName>
    </submittedName>
</protein>
<dbReference type="GO" id="GO:2000042">
    <property type="term" value="P:negative regulation of double-strand break repair via homologous recombination"/>
    <property type="evidence" value="ECO:0007669"/>
    <property type="project" value="TreeGrafter"/>
</dbReference>
<dbReference type="GO" id="GO:1905168">
    <property type="term" value="P:positive regulation of double-strand break repair via homologous recombination"/>
    <property type="evidence" value="ECO:0007669"/>
    <property type="project" value="TreeGrafter"/>
</dbReference>
<evidence type="ECO:0000313" key="3">
    <source>
        <dbReference type="Proteomes" id="UP000694563"/>
    </source>
</evidence>
<dbReference type="OrthoDB" id="1917888at2759"/>
<feature type="coiled-coil region" evidence="1">
    <location>
        <begin position="800"/>
        <end position="827"/>
    </location>
</feature>
<keyword evidence="3" id="KW-1185">Reference proteome</keyword>
<dbReference type="GeneID" id="116993178"/>
<dbReference type="Proteomes" id="UP000694563">
    <property type="component" value="Chromosome 2"/>
</dbReference>
<name>A0A8C3TNB5_CATUS</name>
<dbReference type="AlphaFoldDB" id="A0A8C3TNB5"/>
<organism evidence="2 3">
    <name type="scientific">Catharus ustulatus</name>
    <name type="common">Russet-backed thrush</name>
    <name type="synonym">Hylocichla ustulatus</name>
    <dbReference type="NCBI Taxonomy" id="91951"/>
    <lineage>
        <taxon>Eukaryota</taxon>
        <taxon>Metazoa</taxon>
        <taxon>Chordata</taxon>
        <taxon>Craniata</taxon>
        <taxon>Vertebrata</taxon>
        <taxon>Euteleostomi</taxon>
        <taxon>Archelosauria</taxon>
        <taxon>Archosauria</taxon>
        <taxon>Dinosauria</taxon>
        <taxon>Saurischia</taxon>
        <taxon>Theropoda</taxon>
        <taxon>Coelurosauria</taxon>
        <taxon>Aves</taxon>
        <taxon>Neognathae</taxon>
        <taxon>Neoaves</taxon>
        <taxon>Telluraves</taxon>
        <taxon>Australaves</taxon>
        <taxon>Passeriformes</taxon>
        <taxon>Turdidae</taxon>
        <taxon>Catharus</taxon>
    </lineage>
</organism>
<keyword evidence="1" id="KW-0175">Coiled coil</keyword>
<dbReference type="RefSeq" id="XP_032909425.1">
    <property type="nucleotide sequence ID" value="XM_033053534.1"/>
</dbReference>